<feature type="transmembrane region" description="Helical" evidence="1">
    <location>
        <begin position="28"/>
        <end position="45"/>
    </location>
</feature>
<comment type="caution">
    <text evidence="2">The sequence shown here is derived from an EMBL/GenBank/DDBJ whole genome shotgun (WGS) entry which is preliminary data.</text>
</comment>
<dbReference type="OrthoDB" id="1682150at2"/>
<feature type="transmembrane region" description="Helical" evidence="1">
    <location>
        <begin position="106"/>
        <end position="127"/>
    </location>
</feature>
<evidence type="ECO:0000313" key="2">
    <source>
        <dbReference type="EMBL" id="OWZ84028.1"/>
    </source>
</evidence>
<reference evidence="2 3" key="1">
    <citation type="submission" date="2017-06" db="EMBL/GenBank/DDBJ databases">
        <title>Draft Genome Sequence of Natranaerobius trueperi halophilic, alkalithermophilic bacteria from soda lakes.</title>
        <authorList>
            <person name="Zhao B."/>
        </authorList>
    </citation>
    <scope>NUCLEOTIDE SEQUENCE [LARGE SCALE GENOMIC DNA]</scope>
    <source>
        <strain evidence="2 3">DSM 18760</strain>
    </source>
</reference>
<gene>
    <name evidence="2" type="primary">spoIIIAD</name>
    <name evidence="2" type="ORF">CDO51_05575</name>
</gene>
<dbReference type="EMBL" id="NIQC01000009">
    <property type="protein sequence ID" value="OWZ84028.1"/>
    <property type="molecule type" value="Genomic_DNA"/>
</dbReference>
<dbReference type="RefSeq" id="WP_089023318.1">
    <property type="nucleotide sequence ID" value="NZ_NIQC01000009.1"/>
</dbReference>
<sequence length="128" mass="13994">MDIIQIVGFGFIATVLIVVVRQYKKELAVLLSMAAGIMIFLYLLSPLKSVLDILEELTLQADLDFAYFDTLLKIVGIAYITEFGAQVCKDADEGAMAKKIELGGKIAIMLMAVPLVVMILETVLTLLP</sequence>
<feature type="transmembrane region" description="Helical" evidence="1">
    <location>
        <begin position="6"/>
        <end position="23"/>
    </location>
</feature>
<dbReference type="AlphaFoldDB" id="A0A226BYB8"/>
<protein>
    <submittedName>
        <fullName evidence="2">Stage III sporulation protein AD</fullName>
    </submittedName>
</protein>
<evidence type="ECO:0000313" key="3">
    <source>
        <dbReference type="Proteomes" id="UP000214588"/>
    </source>
</evidence>
<dbReference type="Proteomes" id="UP000214588">
    <property type="component" value="Unassembled WGS sequence"/>
</dbReference>
<keyword evidence="1" id="KW-0472">Membrane</keyword>
<dbReference type="NCBIfam" id="TIGR02849">
    <property type="entry name" value="spore_III_AD"/>
    <property type="match status" value="1"/>
</dbReference>
<evidence type="ECO:0000256" key="1">
    <source>
        <dbReference type="SAM" id="Phobius"/>
    </source>
</evidence>
<keyword evidence="1" id="KW-0812">Transmembrane</keyword>
<keyword evidence="3" id="KW-1185">Reference proteome</keyword>
<name>A0A226BYB8_9FIRM</name>
<organism evidence="2 3">
    <name type="scientific">Natranaerobius trueperi</name>
    <dbReference type="NCBI Taxonomy" id="759412"/>
    <lineage>
        <taxon>Bacteria</taxon>
        <taxon>Bacillati</taxon>
        <taxon>Bacillota</taxon>
        <taxon>Clostridia</taxon>
        <taxon>Natranaerobiales</taxon>
        <taxon>Natranaerobiaceae</taxon>
        <taxon>Natranaerobius</taxon>
    </lineage>
</organism>
<dbReference type="Pfam" id="PF06686">
    <property type="entry name" value="SpoIIIAC"/>
    <property type="match status" value="2"/>
</dbReference>
<dbReference type="InterPro" id="IPR014211">
    <property type="entry name" value="Spore_III_AD"/>
</dbReference>
<accession>A0A226BYB8</accession>
<proteinExistence type="predicted"/>
<keyword evidence="1" id="KW-1133">Transmembrane helix</keyword>
<dbReference type="InterPro" id="IPR025664">
    <property type="entry name" value="Spore_III_AC/AD"/>
</dbReference>